<dbReference type="Pfam" id="PF06484">
    <property type="entry name" value="Ten_N"/>
    <property type="match status" value="1"/>
</dbReference>
<name>A0A7J6BTS2_9TELE</name>
<feature type="domain" description="Teneurin N-terminal" evidence="2">
    <location>
        <begin position="59"/>
        <end position="249"/>
    </location>
</feature>
<evidence type="ECO:0000313" key="4">
    <source>
        <dbReference type="Proteomes" id="UP000579812"/>
    </source>
</evidence>
<dbReference type="PROSITE" id="PS51361">
    <property type="entry name" value="TENEURIN_N"/>
    <property type="match status" value="1"/>
</dbReference>
<dbReference type="EMBL" id="JAAMOB010000021">
    <property type="protein sequence ID" value="KAF4098400.1"/>
    <property type="molecule type" value="Genomic_DNA"/>
</dbReference>
<evidence type="ECO:0000256" key="1">
    <source>
        <dbReference type="SAM" id="MobiDB-lite"/>
    </source>
</evidence>
<protein>
    <recommendedName>
        <fullName evidence="2">Teneurin N-terminal domain-containing protein</fullName>
    </recommendedName>
</protein>
<evidence type="ECO:0000313" key="3">
    <source>
        <dbReference type="EMBL" id="KAF4098400.1"/>
    </source>
</evidence>
<feature type="region of interest" description="Disordered" evidence="1">
    <location>
        <begin position="196"/>
        <end position="226"/>
    </location>
</feature>
<comment type="caution">
    <text evidence="3">The sequence shown here is derived from an EMBL/GenBank/DDBJ whole genome shotgun (WGS) entry which is preliminary data.</text>
</comment>
<dbReference type="GO" id="GO:0016020">
    <property type="term" value="C:membrane"/>
    <property type="evidence" value="ECO:0007669"/>
    <property type="project" value="InterPro"/>
</dbReference>
<sequence length="249" mass="27178">MFSTAVLYLQRLQNRTKELNIASGARRVGGDFDIEFAVSKIDTVLLLESSSEHGAPAVMDLKDRRQRSLTQGQRGKDLHYATSSLDSENCHIVSQKSYSSSKTLKAYQQDGHLRYGGCVAELVHQETEEYVRQGSFALADLGMCEPPPSSTVYCSDISLLQDRYGLNAGSDADSDPEGVMTPERAVQLWSGQPLKSHRSSCLSSPDHSVLTLTDSENEHKTDEESEGSFFVPACCTVSTTAAKADDTNA</sequence>
<keyword evidence="4" id="KW-1185">Reference proteome</keyword>
<reference evidence="3 4" key="1">
    <citation type="submission" date="2020-04" db="EMBL/GenBank/DDBJ databases">
        <title>Chromosome-level genome assembly of a cyprinid fish Onychostoma macrolepis by integration of Nanopore Sequencing, Bionano and Hi-C technology.</title>
        <authorList>
            <person name="Wang D."/>
        </authorList>
    </citation>
    <scope>NUCLEOTIDE SEQUENCE [LARGE SCALE GENOMIC DNA]</scope>
    <source>
        <strain evidence="3">SWU-2019</strain>
        <tissue evidence="3">Muscle</tissue>
    </source>
</reference>
<proteinExistence type="predicted"/>
<dbReference type="InterPro" id="IPR009471">
    <property type="entry name" value="Ten_N"/>
</dbReference>
<dbReference type="Proteomes" id="UP000579812">
    <property type="component" value="Unassembled WGS sequence"/>
</dbReference>
<gene>
    <name evidence="3" type="ORF">G5714_020430</name>
</gene>
<accession>A0A7J6BTS2</accession>
<dbReference type="GO" id="GO:0007165">
    <property type="term" value="P:signal transduction"/>
    <property type="evidence" value="ECO:0007669"/>
    <property type="project" value="InterPro"/>
</dbReference>
<dbReference type="AlphaFoldDB" id="A0A7J6BTS2"/>
<feature type="compositionally biased region" description="Polar residues" evidence="1">
    <location>
        <begin position="199"/>
        <end position="214"/>
    </location>
</feature>
<organism evidence="3 4">
    <name type="scientific">Onychostoma macrolepis</name>
    <dbReference type="NCBI Taxonomy" id="369639"/>
    <lineage>
        <taxon>Eukaryota</taxon>
        <taxon>Metazoa</taxon>
        <taxon>Chordata</taxon>
        <taxon>Craniata</taxon>
        <taxon>Vertebrata</taxon>
        <taxon>Euteleostomi</taxon>
        <taxon>Actinopterygii</taxon>
        <taxon>Neopterygii</taxon>
        <taxon>Teleostei</taxon>
        <taxon>Ostariophysi</taxon>
        <taxon>Cypriniformes</taxon>
        <taxon>Cyprinidae</taxon>
        <taxon>Acrossocheilinae</taxon>
        <taxon>Onychostoma</taxon>
    </lineage>
</organism>
<evidence type="ECO:0000259" key="2">
    <source>
        <dbReference type="PROSITE" id="PS51361"/>
    </source>
</evidence>